<dbReference type="EMBL" id="LAZR01010619">
    <property type="protein sequence ID" value="KKM66007.1"/>
    <property type="molecule type" value="Genomic_DNA"/>
</dbReference>
<accession>A0A0F9MA52</accession>
<evidence type="ECO:0000259" key="3">
    <source>
        <dbReference type="Pfam" id="PF20148"/>
    </source>
</evidence>
<keyword evidence="1" id="KW-0677">Repeat</keyword>
<dbReference type="Pfam" id="PF20148">
    <property type="entry name" value="DUF6531"/>
    <property type="match status" value="1"/>
</dbReference>
<feature type="region of interest" description="Disordered" evidence="2">
    <location>
        <begin position="470"/>
        <end position="510"/>
    </location>
</feature>
<feature type="domain" description="Teneurin-like YD-shell" evidence="4">
    <location>
        <begin position="634"/>
        <end position="713"/>
    </location>
</feature>
<reference evidence="5" key="1">
    <citation type="journal article" date="2015" name="Nature">
        <title>Complex archaea that bridge the gap between prokaryotes and eukaryotes.</title>
        <authorList>
            <person name="Spang A."/>
            <person name="Saw J.H."/>
            <person name="Jorgensen S.L."/>
            <person name="Zaremba-Niedzwiedzka K."/>
            <person name="Martijn J."/>
            <person name="Lind A.E."/>
            <person name="van Eijk R."/>
            <person name="Schleper C."/>
            <person name="Guy L."/>
            <person name="Ettema T.J."/>
        </authorList>
    </citation>
    <scope>NUCLEOTIDE SEQUENCE</scope>
</reference>
<feature type="domain" description="DUF6531" evidence="3">
    <location>
        <begin position="144"/>
        <end position="200"/>
    </location>
</feature>
<feature type="domain" description="Teneurin-like YD-shell" evidence="4">
    <location>
        <begin position="258"/>
        <end position="386"/>
    </location>
</feature>
<dbReference type="InterPro" id="IPR056823">
    <property type="entry name" value="TEN-like_YD-shell"/>
</dbReference>
<dbReference type="InterPro" id="IPR006530">
    <property type="entry name" value="YD"/>
</dbReference>
<evidence type="ECO:0000256" key="1">
    <source>
        <dbReference type="ARBA" id="ARBA00022737"/>
    </source>
</evidence>
<dbReference type="PANTHER" id="PTHR32305">
    <property type="match status" value="1"/>
</dbReference>
<feature type="domain" description="Teneurin-like YD-shell" evidence="4">
    <location>
        <begin position="915"/>
        <end position="995"/>
    </location>
</feature>
<feature type="region of interest" description="Disordered" evidence="2">
    <location>
        <begin position="30"/>
        <end position="56"/>
    </location>
</feature>
<organism evidence="5">
    <name type="scientific">marine sediment metagenome</name>
    <dbReference type="NCBI Taxonomy" id="412755"/>
    <lineage>
        <taxon>unclassified sequences</taxon>
        <taxon>metagenomes</taxon>
        <taxon>ecological metagenomes</taxon>
    </lineage>
</organism>
<proteinExistence type="predicted"/>
<sequence>MAPTLTLLIWLAFASPALATPLDSDGDYWPDSAEAHIGTDPQDHCGSSTTDGWPPDVVRSSGSGGKVDLMNDIFGVAFHFGEQGEAARRWSIGPIGEPDLLVDLMNDIFGVAAHFGECSDEVSLKPRLGSAGSRTPLAGAGGVSVNLANGNVVVSESDALIAGKGLALPITRNYNSQSSSSAGFGKGWKLGIDLRVHDLFATYYGSAVALEGASGTVTIFKGEGYLGSGDELKATGVPATLLRTNPGYELIDEPSETRYTFNSQGHLTEIEDRFGHSMSFYPSAANPTQITDTLGHVMQVSRSGSEITRTRDHTGRQNTYSYSGGRLSSHRDPLNQQTSYVYDSQDRLYRITDALGQQTRIDYDTQGRAWRVTVNEGGVASERAATLLSYYATPTSPCSSARDERKAIAQDPEGRAVTYCIDSFDQVSATYDAAGGTVATDYTDEGYVDRVASGSGSGALVTEYSYDAKGNLTHTKDPEGADYRSSFGDPQNPYSPTERRDPTGLLDLSYDPDGNLTQVRERGSEATVGFDYTAEGLMSVSTDPNANKTFYDHWPNGSTKSVTPPAPLGQLRYTYDSLLRVKTATDGRGITATYTYDVLDRAKRIDYADGSQVTVAYDAVGNLKWLTDPNGTTTYTRDGLYRVKSQATPGDPTTTYTYNKTGQIKSLQDDGGTVSYRYGNTGRLDRVTEPGGYQTAFDYDSHGRLWHTNLPNGVTETRTYDDSGNLKQVTTKRGATTLQSFAYTYKTHSGVQTNRVETVLDQDGRLTTYRYDSLARLESARTVQGGVMIEEYIYTRDPVGNIRSKTETTPSGSETTTYVYNNANQLEQAGSTTYIYDGDGNVTWIGSDRLTYNAFNQTTNFGGSLPMKYSGAGQSLLRQAGSQSIKNDQLGVGASGSTHYTRAAGCARGLIGQRKSSGRQYYLSDAQGSVTGVTDDNGNLIKSYRYDPYGKTVESSGGTSGNSSFKFAAGFEVTEGVYHSGGRFYLADTGRFTQSGSKTGNGDYSPAGNDPVNRQAAGRLGDWIHRTEDFLSCMSECRQDVMYSLWDGCLRLIRYFGLPQTVAQVRDCHDRAQDVAYSVPVGKLCAVACRGSNDGGAPPPISVTWEWALRGRVWELPWNEGAPNDPWWRFDLPDLPSIGYPDWLPDTGNGGYLP</sequence>
<dbReference type="PANTHER" id="PTHR32305:SF15">
    <property type="entry name" value="PROTEIN RHSA-RELATED"/>
    <property type="match status" value="1"/>
</dbReference>
<evidence type="ECO:0000313" key="5">
    <source>
        <dbReference type="EMBL" id="KKM66007.1"/>
    </source>
</evidence>
<dbReference type="InterPro" id="IPR050708">
    <property type="entry name" value="T6SS_VgrG/RHS"/>
</dbReference>
<dbReference type="Pfam" id="PF25023">
    <property type="entry name" value="TEN_YD-shell"/>
    <property type="match status" value="4"/>
</dbReference>
<dbReference type="NCBIfam" id="TIGR01643">
    <property type="entry name" value="YD_repeat_2x"/>
    <property type="match status" value="5"/>
</dbReference>
<dbReference type="Gene3D" id="2.180.10.10">
    <property type="entry name" value="RHS repeat-associated core"/>
    <property type="match status" value="3"/>
</dbReference>
<feature type="domain" description="Teneurin-like YD-shell" evidence="4">
    <location>
        <begin position="714"/>
        <end position="855"/>
    </location>
</feature>
<dbReference type="InterPro" id="IPR045351">
    <property type="entry name" value="DUF6531"/>
</dbReference>
<dbReference type="AlphaFoldDB" id="A0A0F9MA52"/>
<evidence type="ECO:0000259" key="4">
    <source>
        <dbReference type="Pfam" id="PF25023"/>
    </source>
</evidence>
<name>A0A0F9MA52_9ZZZZ</name>
<gene>
    <name evidence="5" type="ORF">LCGC14_1485550</name>
</gene>
<comment type="caution">
    <text evidence="5">The sequence shown here is derived from an EMBL/GenBank/DDBJ whole genome shotgun (WGS) entry which is preliminary data.</text>
</comment>
<evidence type="ECO:0000256" key="2">
    <source>
        <dbReference type="SAM" id="MobiDB-lite"/>
    </source>
</evidence>
<protein>
    <recommendedName>
        <fullName evidence="6">RHS repeat protein</fullName>
    </recommendedName>
</protein>
<evidence type="ECO:0008006" key="6">
    <source>
        <dbReference type="Google" id="ProtNLM"/>
    </source>
</evidence>